<feature type="compositionally biased region" description="Polar residues" evidence="1">
    <location>
        <begin position="131"/>
        <end position="141"/>
    </location>
</feature>
<feature type="compositionally biased region" description="Polar residues" evidence="1">
    <location>
        <begin position="284"/>
        <end position="294"/>
    </location>
</feature>
<dbReference type="RefSeq" id="WP_036824550.1">
    <property type="nucleotide sequence ID" value="NZ_AVBF01000104.1"/>
</dbReference>
<dbReference type="Proteomes" id="UP000030147">
    <property type="component" value="Unassembled WGS sequence"/>
</dbReference>
<dbReference type="eggNOG" id="ENOG50331H4">
    <property type="taxonomic scope" value="Bacteria"/>
</dbReference>
<feature type="compositionally biased region" description="Low complexity" evidence="1">
    <location>
        <begin position="252"/>
        <end position="261"/>
    </location>
</feature>
<feature type="compositionally biased region" description="Polar residues" evidence="1">
    <location>
        <begin position="149"/>
        <end position="174"/>
    </location>
</feature>
<feature type="compositionally biased region" description="Low complexity" evidence="1">
    <location>
        <begin position="295"/>
        <end position="306"/>
    </location>
</feature>
<feature type="transmembrane region" description="Helical" evidence="2">
    <location>
        <begin position="52"/>
        <end position="71"/>
    </location>
</feature>
<feature type="compositionally biased region" description="Basic and acidic residues" evidence="1">
    <location>
        <begin position="262"/>
        <end position="283"/>
    </location>
</feature>
<keyword evidence="2" id="KW-0812">Transmembrane</keyword>
<sequence length="589" mass="65103">MKQDKQYNEEELQNLLKQMPEVQDTQTPEQLYDSISSQLDNNPEPPPFYKRAWFPTAAISFAILMIVVVGLTMMDNQGSEMADENKTNESNESSSNEEGRQSNQNSGDSSNSQSQSTEESAEGDLSRDNDSTQNENKQSSEPVEDNRTSNEGSESSEDQSQPEASQNSNSVEDQTGSSEDSSNESKNSDTKQEQSQQSQSDDEDLITQKDKDTANKDNQDKKDNTNSAQSNRDEATSETEQNKTNQDEKTTSDSAAEGSAESAKEDKPTSKEEGDKEGPKPSPDEQQSGPNIATSENESNNHSFNSITGPSTAATSNAATVKKSEQFATVGLPTKSGKGIIPVSFTAPKKWGSLEAMYNQVGHSIHEEKWGLGTYFFDDVTFKFENNTVIASFPKNYKAPKDAQKEQLILQSLKIMFRDHSFKTIQLKQGQQRGVSFKHAGKLSAINIDSSPKMAYVPYNGGENKPTFLKSVYMDDSSSIEQALQRVKQQHERQGLLSRIMEFASITTKDNRLELTIGSNTKLGDEGNSTIMIEAILMTAKSYGYDSVYFKGAKVSSIGIYSLSDPIQIPTIVNPKKYQLPNRENTQNK</sequence>
<accession>A0A0A2TNJ1</accession>
<dbReference type="STRING" id="1385514.N782_03600"/>
<dbReference type="EMBL" id="AVBF01000104">
    <property type="protein sequence ID" value="KGP70875.1"/>
    <property type="molecule type" value="Genomic_DNA"/>
</dbReference>
<dbReference type="AlphaFoldDB" id="A0A0A2TNJ1"/>
<evidence type="ECO:0000256" key="2">
    <source>
        <dbReference type="SAM" id="Phobius"/>
    </source>
</evidence>
<organism evidence="3 4">
    <name type="scientific">Pontibacillus yanchengensis Y32</name>
    <dbReference type="NCBI Taxonomy" id="1385514"/>
    <lineage>
        <taxon>Bacteria</taxon>
        <taxon>Bacillati</taxon>
        <taxon>Bacillota</taxon>
        <taxon>Bacilli</taxon>
        <taxon>Bacillales</taxon>
        <taxon>Bacillaceae</taxon>
        <taxon>Pontibacillus</taxon>
    </lineage>
</organism>
<keyword evidence="4" id="KW-1185">Reference proteome</keyword>
<feature type="compositionally biased region" description="Low complexity" evidence="1">
    <location>
        <begin position="90"/>
        <end position="116"/>
    </location>
</feature>
<evidence type="ECO:0000313" key="4">
    <source>
        <dbReference type="Proteomes" id="UP000030147"/>
    </source>
</evidence>
<gene>
    <name evidence="3" type="ORF">N782_03600</name>
</gene>
<feature type="compositionally biased region" description="Basic and acidic residues" evidence="1">
    <location>
        <begin position="206"/>
        <end position="224"/>
    </location>
</feature>
<feature type="compositionally biased region" description="Polar residues" evidence="1">
    <location>
        <begin position="23"/>
        <end position="41"/>
    </location>
</feature>
<evidence type="ECO:0000313" key="3">
    <source>
        <dbReference type="EMBL" id="KGP70875.1"/>
    </source>
</evidence>
<feature type="region of interest" description="Disordered" evidence="1">
    <location>
        <begin position="79"/>
        <end position="318"/>
    </location>
</feature>
<proteinExistence type="predicted"/>
<feature type="region of interest" description="Disordered" evidence="1">
    <location>
        <begin position="1"/>
        <end position="50"/>
    </location>
</feature>
<name>A0A0A2TNJ1_9BACI</name>
<comment type="caution">
    <text evidence="3">The sequence shown here is derived from an EMBL/GenBank/DDBJ whole genome shotgun (WGS) entry which is preliminary data.</text>
</comment>
<feature type="compositionally biased region" description="Polar residues" evidence="1">
    <location>
        <begin position="307"/>
        <end position="318"/>
    </location>
</feature>
<keyword evidence="2" id="KW-1133">Transmembrane helix</keyword>
<dbReference type="OrthoDB" id="2965336at2"/>
<reference evidence="3 4" key="1">
    <citation type="journal article" date="2015" name="Stand. Genomic Sci.">
        <title>High quality draft genome sequence of the moderately halophilic bacterium Pontibacillus yanchengensis Y32(T) and comparison among Pontibacillus genomes.</title>
        <authorList>
            <person name="Huang J."/>
            <person name="Qiao Z.X."/>
            <person name="Tang J.W."/>
            <person name="Wang G."/>
        </authorList>
    </citation>
    <scope>NUCLEOTIDE SEQUENCE [LARGE SCALE GENOMIC DNA]</scope>
    <source>
        <strain evidence="3 4">Y32</strain>
    </source>
</reference>
<keyword evidence="2" id="KW-0472">Membrane</keyword>
<evidence type="ECO:0000256" key="1">
    <source>
        <dbReference type="SAM" id="MobiDB-lite"/>
    </source>
</evidence>
<protein>
    <recommendedName>
        <fullName evidence="5">GerMN domain-containing protein</fullName>
    </recommendedName>
</protein>
<evidence type="ECO:0008006" key="5">
    <source>
        <dbReference type="Google" id="ProtNLM"/>
    </source>
</evidence>